<gene>
    <name evidence="2" type="ORF">SAMN05192561_105130</name>
</gene>
<dbReference type="Proteomes" id="UP000199215">
    <property type="component" value="Unassembled WGS sequence"/>
</dbReference>
<dbReference type="EMBL" id="FNWU01000005">
    <property type="protein sequence ID" value="SEH54014.1"/>
    <property type="molecule type" value="Genomic_DNA"/>
</dbReference>
<name>A0A1H6J0E1_9EURY</name>
<dbReference type="STRING" id="1267564.SAMN05192561_105130"/>
<keyword evidence="1" id="KW-1133">Transmembrane helix</keyword>
<evidence type="ECO:0000313" key="3">
    <source>
        <dbReference type="Proteomes" id="UP000199215"/>
    </source>
</evidence>
<accession>A0A1H6J0E1</accession>
<keyword evidence="3" id="KW-1185">Reference proteome</keyword>
<feature type="transmembrane region" description="Helical" evidence="1">
    <location>
        <begin position="33"/>
        <end position="51"/>
    </location>
</feature>
<evidence type="ECO:0000256" key="1">
    <source>
        <dbReference type="SAM" id="Phobius"/>
    </source>
</evidence>
<proteinExistence type="predicted"/>
<keyword evidence="1" id="KW-0812">Transmembrane</keyword>
<keyword evidence="1" id="KW-0472">Membrane</keyword>
<organism evidence="2 3">
    <name type="scientific">Halopenitus malekzadehii</name>
    <dbReference type="NCBI Taxonomy" id="1267564"/>
    <lineage>
        <taxon>Archaea</taxon>
        <taxon>Methanobacteriati</taxon>
        <taxon>Methanobacteriota</taxon>
        <taxon>Stenosarchaea group</taxon>
        <taxon>Halobacteria</taxon>
        <taxon>Halobacteriales</taxon>
        <taxon>Haloferacaceae</taxon>
        <taxon>Halopenitus</taxon>
    </lineage>
</organism>
<reference evidence="2 3" key="1">
    <citation type="submission" date="2016-10" db="EMBL/GenBank/DDBJ databases">
        <authorList>
            <person name="de Groot N.N."/>
        </authorList>
    </citation>
    <scope>NUCLEOTIDE SEQUENCE [LARGE SCALE GENOMIC DNA]</scope>
    <source>
        <strain evidence="2 3">IBRC-M10418</strain>
    </source>
</reference>
<protein>
    <submittedName>
        <fullName evidence="2">Uncharacterized protein</fullName>
    </submittedName>
</protein>
<dbReference type="AlphaFoldDB" id="A0A1H6J0E1"/>
<evidence type="ECO:0000313" key="2">
    <source>
        <dbReference type="EMBL" id="SEH54014.1"/>
    </source>
</evidence>
<sequence length="60" mass="6385">MNGWSLQDSVGILIVLGITLSAAQAVEGIAQALIVFVGVVIALLWILKFFFEGYTDAITS</sequence>